<dbReference type="InterPro" id="IPR038770">
    <property type="entry name" value="Na+/solute_symporter_sf"/>
</dbReference>
<dbReference type="PANTHER" id="PTHR36838">
    <property type="entry name" value="AUXIN EFFLUX CARRIER FAMILY PROTEIN"/>
    <property type="match status" value="1"/>
</dbReference>
<dbReference type="RefSeq" id="WP_245754052.1">
    <property type="nucleotide sequence ID" value="NZ_FOEG01000009.1"/>
</dbReference>
<evidence type="ECO:0000256" key="2">
    <source>
        <dbReference type="ARBA" id="ARBA00010145"/>
    </source>
</evidence>
<evidence type="ECO:0000256" key="8">
    <source>
        <dbReference type="SAM" id="Phobius"/>
    </source>
</evidence>
<evidence type="ECO:0000256" key="3">
    <source>
        <dbReference type="ARBA" id="ARBA00022448"/>
    </source>
</evidence>
<feature type="transmembrane region" description="Helical" evidence="8">
    <location>
        <begin position="63"/>
        <end position="84"/>
    </location>
</feature>
<evidence type="ECO:0000313" key="10">
    <source>
        <dbReference type="Proteomes" id="UP000199657"/>
    </source>
</evidence>
<feature type="transmembrane region" description="Helical" evidence="8">
    <location>
        <begin position="288"/>
        <end position="309"/>
    </location>
</feature>
<dbReference type="PANTHER" id="PTHR36838:SF3">
    <property type="entry name" value="TRANSPORTER AUXIN EFFLUX CARRIER EC FAMILY"/>
    <property type="match status" value="1"/>
</dbReference>
<comment type="subcellular location">
    <subcellularLocation>
        <location evidence="1">Cell membrane</location>
        <topology evidence="1">Multi-pass membrane protein</topology>
    </subcellularLocation>
</comment>
<dbReference type="STRING" id="406100.SAMN04488052_109114"/>
<evidence type="ECO:0000256" key="7">
    <source>
        <dbReference type="ARBA" id="ARBA00023136"/>
    </source>
</evidence>
<keyword evidence="5 8" id="KW-0812">Transmembrane</keyword>
<feature type="transmembrane region" description="Helical" evidence="8">
    <location>
        <begin position="167"/>
        <end position="187"/>
    </location>
</feature>
<feature type="transmembrane region" description="Helical" evidence="8">
    <location>
        <begin position="256"/>
        <end position="276"/>
    </location>
</feature>
<evidence type="ECO:0000256" key="4">
    <source>
        <dbReference type="ARBA" id="ARBA00022475"/>
    </source>
</evidence>
<evidence type="ECO:0008006" key="11">
    <source>
        <dbReference type="Google" id="ProtNLM"/>
    </source>
</evidence>
<gene>
    <name evidence="9" type="ORF">SAMN04488052_109114</name>
</gene>
<dbReference type="Proteomes" id="UP000199657">
    <property type="component" value="Unassembled WGS sequence"/>
</dbReference>
<evidence type="ECO:0000256" key="5">
    <source>
        <dbReference type="ARBA" id="ARBA00022692"/>
    </source>
</evidence>
<keyword evidence="3" id="KW-0813">Transport</keyword>
<feature type="transmembrane region" description="Helical" evidence="8">
    <location>
        <begin position="229"/>
        <end position="250"/>
    </location>
</feature>
<keyword evidence="10" id="KW-1185">Reference proteome</keyword>
<organism evidence="9 10">
    <name type="scientific">Aquisalimonas asiatica</name>
    <dbReference type="NCBI Taxonomy" id="406100"/>
    <lineage>
        <taxon>Bacteria</taxon>
        <taxon>Pseudomonadati</taxon>
        <taxon>Pseudomonadota</taxon>
        <taxon>Gammaproteobacteria</taxon>
        <taxon>Chromatiales</taxon>
        <taxon>Ectothiorhodospiraceae</taxon>
        <taxon>Aquisalimonas</taxon>
    </lineage>
</organism>
<protein>
    <recommendedName>
        <fullName evidence="11">Malonate transporter</fullName>
    </recommendedName>
</protein>
<dbReference type="GO" id="GO:0055085">
    <property type="term" value="P:transmembrane transport"/>
    <property type="evidence" value="ECO:0007669"/>
    <property type="project" value="InterPro"/>
</dbReference>
<dbReference type="EMBL" id="FOEG01000009">
    <property type="protein sequence ID" value="SEP09944.1"/>
    <property type="molecule type" value="Genomic_DNA"/>
</dbReference>
<name>A0A1H8V3Y8_9GAMM</name>
<feature type="transmembrane region" description="Helical" evidence="8">
    <location>
        <begin position="6"/>
        <end position="26"/>
    </location>
</feature>
<evidence type="ECO:0000313" key="9">
    <source>
        <dbReference type="EMBL" id="SEP09944.1"/>
    </source>
</evidence>
<dbReference type="Pfam" id="PF03547">
    <property type="entry name" value="Mem_trans"/>
    <property type="match status" value="1"/>
</dbReference>
<feature type="transmembrane region" description="Helical" evidence="8">
    <location>
        <begin position="38"/>
        <end position="57"/>
    </location>
</feature>
<evidence type="ECO:0000256" key="1">
    <source>
        <dbReference type="ARBA" id="ARBA00004651"/>
    </source>
</evidence>
<proteinExistence type="inferred from homology"/>
<keyword evidence="7 8" id="KW-0472">Membrane</keyword>
<feature type="transmembrane region" description="Helical" evidence="8">
    <location>
        <begin position="126"/>
        <end position="146"/>
    </location>
</feature>
<accession>A0A1H8V3Y8</accession>
<feature type="transmembrane region" description="Helical" evidence="8">
    <location>
        <begin position="96"/>
        <end position="120"/>
    </location>
</feature>
<comment type="similarity">
    <text evidence="2">Belongs to the auxin efflux carrier (TC 2.A.69) family.</text>
</comment>
<reference evidence="9 10" key="1">
    <citation type="submission" date="2016-10" db="EMBL/GenBank/DDBJ databases">
        <authorList>
            <person name="de Groot N.N."/>
        </authorList>
    </citation>
    <scope>NUCLEOTIDE SEQUENCE [LARGE SCALE GENOMIC DNA]</scope>
    <source>
        <strain evidence="9 10">CGMCC 1.6291</strain>
    </source>
</reference>
<dbReference type="Gene3D" id="1.20.1530.20">
    <property type="match status" value="1"/>
</dbReference>
<keyword evidence="6 8" id="KW-1133">Transmembrane helix</keyword>
<sequence length="310" mass="31761">MDVILTIALPFFALIFTGMIAGRTPLMPGETITGLNKFVFFFALPALLISSIAEAPVEDLGDPALFLAWLLPGVALFALTYWLMRALFGGSAGRRAVQALAASFANVGFVGLPLVIAALGNEATPAAAVVIVVDTAIMIGIATAIIEVDKGGSGSLMRAVRTAVQGVVRNPLIVASVFGTLLSAFAVSIPGPVFSYLELLGAAAGPAALFALGATLARQPLGEQVGATGIIVFLKLVVHPALVWGATVLLGLPPTWQAALVIMASLPVAANVYVLAQRYQVNVAGASTAILVSTVIAVATVSVVLHLILE</sequence>
<dbReference type="GO" id="GO:0005886">
    <property type="term" value="C:plasma membrane"/>
    <property type="evidence" value="ECO:0007669"/>
    <property type="project" value="UniProtKB-SubCell"/>
</dbReference>
<feature type="transmembrane region" description="Helical" evidence="8">
    <location>
        <begin position="193"/>
        <end position="217"/>
    </location>
</feature>
<dbReference type="InterPro" id="IPR004776">
    <property type="entry name" value="Mem_transp_PIN-like"/>
</dbReference>
<dbReference type="AlphaFoldDB" id="A0A1H8V3Y8"/>
<keyword evidence="4" id="KW-1003">Cell membrane</keyword>
<evidence type="ECO:0000256" key="6">
    <source>
        <dbReference type="ARBA" id="ARBA00022989"/>
    </source>
</evidence>